<dbReference type="VEuPathDB" id="FungiDB:ASPNIDRAFT2_1184112"/>
<dbReference type="VEuPathDB" id="FungiDB:M747DRAFT_367661"/>
<protein>
    <submittedName>
        <fullName evidence="2">Uncharacterized protein</fullName>
    </submittedName>
</protein>
<dbReference type="Gene3D" id="1.20.1250.20">
    <property type="entry name" value="MFS general substrate transporter like domains"/>
    <property type="match status" value="1"/>
</dbReference>
<dbReference type="AlphaFoldDB" id="A0A505I961"/>
<comment type="caution">
    <text evidence="2">The sequence shown here is derived from an EMBL/GenBank/DDBJ whole genome shotgun (WGS) entry which is preliminary data.</text>
</comment>
<sequence length="294" mass="33287">MSGFNAISPRRPDLRSHHILLDADEFVTKYDIDDLRDEIRTGALLVDDPDHIGCFECLADEETRALALERQPIPVFSRTLFNWPWRFPCVCTIGGLLWGFTELLFEQLLLDMDPSDAEPGTEIAKHIVKMMEGWSVWIAKIVGLWCAIPLLRLLGRRGAGYGVVGLRLASLLVLLVFPKFSTPTYKAFPATTSGMFACIVSMYIAETAPVSQRGSIFIAWQAGRTLEEILALLQASLVNRVAYRIRVYTPYILKRIFLRQRVKLETFEESEYGTRAIRLGSIDTAPTFRSYSFV</sequence>
<feature type="transmembrane region" description="Helical" evidence="1">
    <location>
        <begin position="161"/>
        <end position="181"/>
    </location>
</feature>
<name>A0A505I961_ASPNG</name>
<keyword evidence="1" id="KW-0812">Transmembrane</keyword>
<gene>
    <name evidence="2" type="ORF">CAN33_0016620</name>
</gene>
<evidence type="ECO:0000256" key="1">
    <source>
        <dbReference type="SAM" id="Phobius"/>
    </source>
</evidence>
<keyword evidence="1" id="KW-1133">Transmembrane helix</keyword>
<dbReference type="Proteomes" id="UP000197666">
    <property type="component" value="Unassembled WGS sequence"/>
</dbReference>
<organism evidence="2 3">
    <name type="scientific">Aspergillus niger</name>
    <dbReference type="NCBI Taxonomy" id="5061"/>
    <lineage>
        <taxon>Eukaryota</taxon>
        <taxon>Fungi</taxon>
        <taxon>Dikarya</taxon>
        <taxon>Ascomycota</taxon>
        <taxon>Pezizomycotina</taxon>
        <taxon>Eurotiomycetes</taxon>
        <taxon>Eurotiomycetidae</taxon>
        <taxon>Eurotiales</taxon>
        <taxon>Aspergillaceae</taxon>
        <taxon>Aspergillus</taxon>
        <taxon>Aspergillus subgen. Circumdati</taxon>
    </lineage>
</organism>
<feature type="transmembrane region" description="Helical" evidence="1">
    <location>
        <begin position="134"/>
        <end position="154"/>
    </location>
</feature>
<feature type="transmembrane region" description="Helical" evidence="1">
    <location>
        <begin position="187"/>
        <end position="205"/>
    </location>
</feature>
<keyword evidence="1" id="KW-0472">Membrane</keyword>
<dbReference type="InterPro" id="IPR036259">
    <property type="entry name" value="MFS_trans_sf"/>
</dbReference>
<accession>A0A505I961</accession>
<dbReference type="VEuPathDB" id="FungiDB:ATCC64974_46620"/>
<dbReference type="VEuPathDB" id="FungiDB:An07g04860"/>
<evidence type="ECO:0000313" key="2">
    <source>
        <dbReference type="EMBL" id="TPR07994.1"/>
    </source>
</evidence>
<proteinExistence type="predicted"/>
<dbReference type="EMBL" id="NKJJ02000007">
    <property type="protein sequence ID" value="TPR07994.1"/>
    <property type="molecule type" value="Genomic_DNA"/>
</dbReference>
<reference evidence="3" key="1">
    <citation type="submission" date="2018-10" db="EMBL/GenBank/DDBJ databases">
        <title>FDA dAtabase for Regulatory Grade micrObial Sequences (FDA-ARGOS): Supporting development and validation of Infectious Disease Dx tests.</title>
        <authorList>
            <person name="Kerrigan L."/>
            <person name="Tallon L."/>
            <person name="Sadzewicz L."/>
            <person name="Sengamalay N."/>
            <person name="Ott S."/>
            <person name="Godinez A."/>
            <person name="Nagaraj S."/>
            <person name="Vavikolanu K."/>
            <person name="Nadendla S."/>
            <person name="George J."/>
            <person name="Sichtig H."/>
        </authorList>
    </citation>
    <scope>NUCLEOTIDE SEQUENCE [LARGE SCALE GENOMIC DNA]</scope>
    <source>
        <strain evidence="3">FDAARGOS_311</strain>
    </source>
</reference>
<evidence type="ECO:0000313" key="3">
    <source>
        <dbReference type="Proteomes" id="UP000197666"/>
    </source>
</evidence>